<keyword evidence="9 11" id="KW-0472">Membrane</keyword>
<evidence type="ECO:0000256" key="10">
    <source>
        <dbReference type="SAM" id="MobiDB-lite"/>
    </source>
</evidence>
<keyword evidence="14" id="KW-1185">Reference proteome</keyword>
<dbReference type="Gene3D" id="1.10.40.60">
    <property type="entry name" value="EpsJ-like"/>
    <property type="match status" value="1"/>
</dbReference>
<dbReference type="InterPro" id="IPR005628">
    <property type="entry name" value="GspK"/>
</dbReference>
<keyword evidence="5" id="KW-0997">Cell inner membrane</keyword>
<dbReference type="InterPro" id="IPR049031">
    <property type="entry name" value="T2SSK_SAM-like_1st"/>
</dbReference>
<feature type="domain" description="T2SS protein K first SAM-like" evidence="12">
    <location>
        <begin position="141"/>
        <end position="226"/>
    </location>
</feature>
<comment type="subcellular location">
    <subcellularLocation>
        <location evidence="1">Cell inner membrane</location>
    </subcellularLocation>
</comment>
<comment type="similarity">
    <text evidence="2">Belongs to the GSP K family.</text>
</comment>
<evidence type="ECO:0000256" key="11">
    <source>
        <dbReference type="SAM" id="Phobius"/>
    </source>
</evidence>
<keyword evidence="6 11" id="KW-0812">Transmembrane</keyword>
<sequence length="319" mass="34256">MSAPRRACRSGWRCRPPSRSARPMARLPPATEMRAAGTPRRQRGFALPAAVLGVGIFALLALAIVDWGRGTAAWLRAESLRARLEAAADAGLNIAIHDLAIEDRALRWPVGGGPRRLLFDGVTLDIAIEDERGKIPINSVDTPVIRALFAHAGVSGLQLDALTDAVEDWLDEDDTPRLHGAERDAYAGSGIVPRNAGFRTIGEIGFVKGMTPRILAAVAPLVTLIPRADVGIVDGRHATPEVLAVMAGEGVDDFATINRRREAAGQQTAIEMADDEPIALRLVTIRIAATLPGGARFERVASVEFTGDPKQPYWIRAVR</sequence>
<comment type="caution">
    <text evidence="13">The sequence shown here is derived from an EMBL/GenBank/DDBJ whole genome shotgun (WGS) entry which is preliminary data.</text>
</comment>
<dbReference type="EMBL" id="QGLE01000003">
    <property type="protein sequence ID" value="PWR24642.1"/>
    <property type="molecule type" value="Genomic_DNA"/>
</dbReference>
<evidence type="ECO:0000256" key="3">
    <source>
        <dbReference type="ARBA" id="ARBA00022448"/>
    </source>
</evidence>
<evidence type="ECO:0000256" key="6">
    <source>
        <dbReference type="ARBA" id="ARBA00022692"/>
    </source>
</evidence>
<dbReference type="PANTHER" id="PTHR38831">
    <property type="entry name" value="TYPE II SECRETION SYSTEM PROTEIN K"/>
    <property type="match status" value="1"/>
</dbReference>
<keyword evidence="3" id="KW-0813">Transport</keyword>
<evidence type="ECO:0000256" key="4">
    <source>
        <dbReference type="ARBA" id="ARBA00022475"/>
    </source>
</evidence>
<evidence type="ECO:0000256" key="1">
    <source>
        <dbReference type="ARBA" id="ARBA00004533"/>
    </source>
</evidence>
<dbReference type="AlphaFoldDB" id="A0A317EDH8"/>
<evidence type="ECO:0000256" key="8">
    <source>
        <dbReference type="ARBA" id="ARBA00022989"/>
    </source>
</evidence>
<proteinExistence type="inferred from homology"/>
<dbReference type="GO" id="GO:0009306">
    <property type="term" value="P:protein secretion"/>
    <property type="evidence" value="ECO:0007669"/>
    <property type="project" value="InterPro"/>
</dbReference>
<reference evidence="13 14" key="1">
    <citation type="submission" date="2018-05" db="EMBL/GenBank/DDBJ databases">
        <title>Zavarzinia sp. HR-AS.</title>
        <authorList>
            <person name="Lee Y."/>
            <person name="Jeon C.O."/>
        </authorList>
    </citation>
    <scope>NUCLEOTIDE SEQUENCE [LARGE SCALE GENOMIC DNA]</scope>
    <source>
        <strain evidence="13 14">HR-AS</strain>
    </source>
</reference>
<dbReference type="OrthoDB" id="7226260at2"/>
<feature type="compositionally biased region" description="Low complexity" evidence="10">
    <location>
        <begin position="13"/>
        <end position="30"/>
    </location>
</feature>
<evidence type="ECO:0000256" key="5">
    <source>
        <dbReference type="ARBA" id="ARBA00022519"/>
    </source>
</evidence>
<dbReference type="Proteomes" id="UP000245461">
    <property type="component" value="Unassembled WGS sequence"/>
</dbReference>
<feature type="region of interest" description="Disordered" evidence="10">
    <location>
        <begin position="1"/>
        <end position="39"/>
    </location>
</feature>
<dbReference type="PANTHER" id="PTHR38831:SF2">
    <property type="entry name" value="TYPE II SECRETION SYSTEM PROTEIN K"/>
    <property type="match status" value="1"/>
</dbReference>
<dbReference type="InterPro" id="IPR038072">
    <property type="entry name" value="GspK_central_sf"/>
</dbReference>
<evidence type="ECO:0000313" key="14">
    <source>
        <dbReference type="Proteomes" id="UP000245461"/>
    </source>
</evidence>
<evidence type="ECO:0000256" key="2">
    <source>
        <dbReference type="ARBA" id="ARBA00007246"/>
    </source>
</evidence>
<organism evidence="13 14">
    <name type="scientific">Zavarzinia aquatilis</name>
    <dbReference type="NCBI Taxonomy" id="2211142"/>
    <lineage>
        <taxon>Bacteria</taxon>
        <taxon>Pseudomonadati</taxon>
        <taxon>Pseudomonadota</taxon>
        <taxon>Alphaproteobacteria</taxon>
        <taxon>Rhodospirillales</taxon>
        <taxon>Zavarziniaceae</taxon>
        <taxon>Zavarzinia</taxon>
    </lineage>
</organism>
<dbReference type="GO" id="GO:0005886">
    <property type="term" value="C:plasma membrane"/>
    <property type="evidence" value="ECO:0007669"/>
    <property type="project" value="UniProtKB-SubCell"/>
</dbReference>
<dbReference type="SUPFAM" id="SSF158544">
    <property type="entry name" value="GspK insert domain-like"/>
    <property type="match status" value="1"/>
</dbReference>
<protein>
    <recommendedName>
        <fullName evidence="12">T2SS protein K first SAM-like domain-containing protein</fullName>
    </recommendedName>
</protein>
<keyword evidence="8 11" id="KW-1133">Transmembrane helix</keyword>
<evidence type="ECO:0000313" key="13">
    <source>
        <dbReference type="EMBL" id="PWR24642.1"/>
    </source>
</evidence>
<keyword evidence="4" id="KW-1003">Cell membrane</keyword>
<evidence type="ECO:0000259" key="12">
    <source>
        <dbReference type="Pfam" id="PF21687"/>
    </source>
</evidence>
<name>A0A317EDH8_9PROT</name>
<keyword evidence="7" id="KW-0653">Protein transport</keyword>
<dbReference type="Pfam" id="PF21687">
    <property type="entry name" value="T2SSK_1st"/>
    <property type="match status" value="1"/>
</dbReference>
<evidence type="ECO:0000256" key="7">
    <source>
        <dbReference type="ARBA" id="ARBA00022927"/>
    </source>
</evidence>
<evidence type="ECO:0000256" key="9">
    <source>
        <dbReference type="ARBA" id="ARBA00023136"/>
    </source>
</evidence>
<accession>A0A317EDH8</accession>
<gene>
    <name evidence="13" type="ORF">DKG74_07515</name>
</gene>
<feature type="transmembrane region" description="Helical" evidence="11">
    <location>
        <begin position="44"/>
        <end position="65"/>
    </location>
</feature>